<protein>
    <submittedName>
        <fullName evidence="1">Uncharacterized protein</fullName>
    </submittedName>
</protein>
<reference evidence="1 2" key="1">
    <citation type="submission" date="2015-01" db="EMBL/GenBank/DDBJ databases">
        <title>Evolution of Trichinella species and genotypes.</title>
        <authorList>
            <person name="Korhonen P.K."/>
            <person name="Edoardo P."/>
            <person name="Giuseppe L.R."/>
            <person name="Gasser R.B."/>
        </authorList>
    </citation>
    <scope>NUCLEOTIDE SEQUENCE [LARGE SCALE GENOMIC DNA]</scope>
    <source>
        <strain evidence="1">ISS37</strain>
    </source>
</reference>
<dbReference type="Proteomes" id="UP000054630">
    <property type="component" value="Unassembled WGS sequence"/>
</dbReference>
<name>A0A0V0SAC0_9BILA</name>
<sequence length="92" mass="10295">MSNIILLSKKIYDGENSSFCLWQVLLKLRVEKLRFLASSASSLPKLFPINQAEVWENSFSAQTAAFSTAPLAAAAHTQLINERSGKRFTIYD</sequence>
<organism evidence="1 2">
    <name type="scientific">Trichinella nelsoni</name>
    <dbReference type="NCBI Taxonomy" id="6336"/>
    <lineage>
        <taxon>Eukaryota</taxon>
        <taxon>Metazoa</taxon>
        <taxon>Ecdysozoa</taxon>
        <taxon>Nematoda</taxon>
        <taxon>Enoplea</taxon>
        <taxon>Dorylaimia</taxon>
        <taxon>Trichinellida</taxon>
        <taxon>Trichinellidae</taxon>
        <taxon>Trichinella</taxon>
    </lineage>
</organism>
<evidence type="ECO:0000313" key="2">
    <source>
        <dbReference type="Proteomes" id="UP000054630"/>
    </source>
</evidence>
<accession>A0A0V0SAC0</accession>
<proteinExistence type="predicted"/>
<dbReference type="AlphaFoldDB" id="A0A0V0SAC0"/>
<evidence type="ECO:0000313" key="1">
    <source>
        <dbReference type="EMBL" id="KRX23659.1"/>
    </source>
</evidence>
<gene>
    <name evidence="1" type="ORF">T07_3461</name>
</gene>
<dbReference type="EMBL" id="JYDL01000022">
    <property type="protein sequence ID" value="KRX23659.1"/>
    <property type="molecule type" value="Genomic_DNA"/>
</dbReference>
<keyword evidence="2" id="KW-1185">Reference proteome</keyword>
<comment type="caution">
    <text evidence="1">The sequence shown here is derived from an EMBL/GenBank/DDBJ whole genome shotgun (WGS) entry which is preliminary data.</text>
</comment>